<evidence type="ECO:0000256" key="2">
    <source>
        <dbReference type="ARBA" id="ARBA00022448"/>
    </source>
</evidence>
<comment type="caution">
    <text evidence="8">The sequence shown here is derived from an EMBL/GenBank/DDBJ whole genome shotgun (WGS) entry which is preliminary data.</text>
</comment>
<evidence type="ECO:0000313" key="8">
    <source>
        <dbReference type="EMBL" id="MFC5001324.1"/>
    </source>
</evidence>
<dbReference type="Proteomes" id="UP001595912">
    <property type="component" value="Unassembled WGS sequence"/>
</dbReference>
<evidence type="ECO:0000256" key="6">
    <source>
        <dbReference type="ARBA" id="ARBA00023014"/>
    </source>
</evidence>
<dbReference type="InterPro" id="IPR051269">
    <property type="entry name" value="Fe-S_cluster_ET"/>
</dbReference>
<keyword evidence="6" id="KW-0411">Iron-sulfur</keyword>
<evidence type="ECO:0000256" key="1">
    <source>
        <dbReference type="ARBA" id="ARBA00001927"/>
    </source>
</evidence>
<name>A0ABV9VYZ5_9ACTN</name>
<sequence length="64" mass="6855">MRIIADREACIGAGQCVLSADTVFDQDDDDGRVLLLNERTDSDVSGVEQAVLLCPSQALTLTDD</sequence>
<dbReference type="Gene3D" id="3.30.70.20">
    <property type="match status" value="1"/>
</dbReference>
<keyword evidence="3" id="KW-0479">Metal-binding</keyword>
<proteinExistence type="predicted"/>
<comment type="cofactor">
    <cofactor evidence="1">
        <name>[3Fe-4S] cluster</name>
        <dbReference type="ChEBI" id="CHEBI:21137"/>
    </cofactor>
</comment>
<keyword evidence="7" id="KW-0003">3Fe-4S</keyword>
<dbReference type="Pfam" id="PF13459">
    <property type="entry name" value="Fer4_15"/>
    <property type="match status" value="1"/>
</dbReference>
<keyword evidence="4" id="KW-0249">Electron transport</keyword>
<keyword evidence="5" id="KW-0408">Iron</keyword>
<organism evidence="8 9">
    <name type="scientific">Dactylosporangium cerinum</name>
    <dbReference type="NCBI Taxonomy" id="1434730"/>
    <lineage>
        <taxon>Bacteria</taxon>
        <taxon>Bacillati</taxon>
        <taxon>Actinomycetota</taxon>
        <taxon>Actinomycetes</taxon>
        <taxon>Micromonosporales</taxon>
        <taxon>Micromonosporaceae</taxon>
        <taxon>Dactylosporangium</taxon>
    </lineage>
</organism>
<accession>A0ABV9VYZ5</accession>
<evidence type="ECO:0000256" key="5">
    <source>
        <dbReference type="ARBA" id="ARBA00023004"/>
    </source>
</evidence>
<dbReference type="PANTHER" id="PTHR36923:SF3">
    <property type="entry name" value="FERREDOXIN"/>
    <property type="match status" value="1"/>
</dbReference>
<dbReference type="EMBL" id="JBHSIU010000034">
    <property type="protein sequence ID" value="MFC5001324.1"/>
    <property type="molecule type" value="Genomic_DNA"/>
</dbReference>
<evidence type="ECO:0000256" key="3">
    <source>
        <dbReference type="ARBA" id="ARBA00022723"/>
    </source>
</evidence>
<keyword evidence="9" id="KW-1185">Reference proteome</keyword>
<dbReference type="SUPFAM" id="SSF54862">
    <property type="entry name" value="4Fe-4S ferredoxins"/>
    <property type="match status" value="1"/>
</dbReference>
<dbReference type="RefSeq" id="WP_380118260.1">
    <property type="nucleotide sequence ID" value="NZ_JBHSIU010000034.1"/>
</dbReference>
<keyword evidence="2" id="KW-0813">Transport</keyword>
<gene>
    <name evidence="8" type="ORF">ACFPIJ_26260</name>
</gene>
<reference evidence="9" key="1">
    <citation type="journal article" date="2019" name="Int. J. Syst. Evol. Microbiol.">
        <title>The Global Catalogue of Microorganisms (GCM) 10K type strain sequencing project: providing services to taxonomists for standard genome sequencing and annotation.</title>
        <authorList>
            <consortium name="The Broad Institute Genomics Platform"/>
            <consortium name="The Broad Institute Genome Sequencing Center for Infectious Disease"/>
            <person name="Wu L."/>
            <person name="Ma J."/>
        </authorList>
    </citation>
    <scope>NUCLEOTIDE SEQUENCE [LARGE SCALE GENOMIC DNA]</scope>
    <source>
        <strain evidence="9">CGMCC 4.7152</strain>
    </source>
</reference>
<dbReference type="PANTHER" id="PTHR36923">
    <property type="entry name" value="FERREDOXIN"/>
    <property type="match status" value="1"/>
</dbReference>
<evidence type="ECO:0000313" key="9">
    <source>
        <dbReference type="Proteomes" id="UP001595912"/>
    </source>
</evidence>
<evidence type="ECO:0000256" key="4">
    <source>
        <dbReference type="ARBA" id="ARBA00022982"/>
    </source>
</evidence>
<evidence type="ECO:0000256" key="7">
    <source>
        <dbReference type="ARBA" id="ARBA00023291"/>
    </source>
</evidence>
<protein>
    <submittedName>
        <fullName evidence="8">Ferredoxin</fullName>
    </submittedName>
</protein>